<dbReference type="RefSeq" id="WP_183981710.1">
    <property type="nucleotide sequence ID" value="NZ_JACIEV010000001.1"/>
</dbReference>
<organism evidence="13 14">
    <name type="scientific">Sphingomonas jinjuensis</name>
    <dbReference type="NCBI Taxonomy" id="535907"/>
    <lineage>
        <taxon>Bacteria</taxon>
        <taxon>Pseudomonadati</taxon>
        <taxon>Pseudomonadota</taxon>
        <taxon>Alphaproteobacteria</taxon>
        <taxon>Sphingomonadales</taxon>
        <taxon>Sphingomonadaceae</taxon>
        <taxon>Sphingomonas</taxon>
    </lineage>
</organism>
<dbReference type="Pfam" id="PF02223">
    <property type="entry name" value="Thymidylate_kin"/>
    <property type="match status" value="1"/>
</dbReference>
<sequence length="223" mass="24006">MSFLLAIEGADGAGKATTAAAVTAALRDQGRRVEVISFPRYGATIGGHMLGDFLAGRLERTATPRSLAVLYALDRLESADVIAETMARTDVIVFDRYIASNIAYQAAKVPDAEAPALIDWIVALETVQFALPRPALSVYLDTPLDTARRQIAQKQQRDYTDRTYDEHEADVALQAAVRRRYAAMAEAGTLSPWARVQPLNGGTMRPPADIAAEIVAAMATAST</sequence>
<evidence type="ECO:0000256" key="10">
    <source>
        <dbReference type="ARBA" id="ARBA00048743"/>
    </source>
</evidence>
<protein>
    <recommendedName>
        <fullName evidence="3 11">Thymidylate kinase</fullName>
        <ecNumber evidence="2 11">2.7.4.9</ecNumber>
    </recommendedName>
    <alternativeName>
        <fullName evidence="9 11">dTMP kinase</fullName>
    </alternativeName>
</protein>
<evidence type="ECO:0000256" key="6">
    <source>
        <dbReference type="ARBA" id="ARBA00022741"/>
    </source>
</evidence>
<keyword evidence="4 11" id="KW-0808">Transferase</keyword>
<dbReference type="CDD" id="cd01672">
    <property type="entry name" value="TMPK"/>
    <property type="match status" value="1"/>
</dbReference>
<dbReference type="InterPro" id="IPR027417">
    <property type="entry name" value="P-loop_NTPase"/>
</dbReference>
<evidence type="ECO:0000256" key="11">
    <source>
        <dbReference type="HAMAP-Rule" id="MF_00165"/>
    </source>
</evidence>
<comment type="catalytic activity">
    <reaction evidence="10 11">
        <text>dTMP + ATP = dTDP + ADP</text>
        <dbReference type="Rhea" id="RHEA:13517"/>
        <dbReference type="ChEBI" id="CHEBI:30616"/>
        <dbReference type="ChEBI" id="CHEBI:58369"/>
        <dbReference type="ChEBI" id="CHEBI:63528"/>
        <dbReference type="ChEBI" id="CHEBI:456216"/>
        <dbReference type="EC" id="2.7.4.9"/>
    </reaction>
</comment>
<comment type="caution">
    <text evidence="13">The sequence shown here is derived from an EMBL/GenBank/DDBJ whole genome shotgun (WGS) entry which is preliminary data.</text>
</comment>
<evidence type="ECO:0000256" key="8">
    <source>
        <dbReference type="ARBA" id="ARBA00022840"/>
    </source>
</evidence>
<keyword evidence="7 11" id="KW-0418">Kinase</keyword>
<evidence type="ECO:0000256" key="7">
    <source>
        <dbReference type="ARBA" id="ARBA00022777"/>
    </source>
</evidence>
<keyword evidence="5 11" id="KW-0545">Nucleotide biosynthesis</keyword>
<keyword evidence="8 11" id="KW-0067">ATP-binding</keyword>
<dbReference type="GO" id="GO:0005524">
    <property type="term" value="F:ATP binding"/>
    <property type="evidence" value="ECO:0007669"/>
    <property type="project" value="UniProtKB-UniRule"/>
</dbReference>
<comment type="function">
    <text evidence="11">Phosphorylation of dTMP to form dTDP in both de novo and salvage pathways of dTTP synthesis.</text>
</comment>
<feature type="domain" description="Thymidylate kinase-like" evidence="12">
    <location>
        <begin position="7"/>
        <end position="186"/>
    </location>
</feature>
<dbReference type="HAMAP" id="MF_00165">
    <property type="entry name" value="Thymidylate_kinase"/>
    <property type="match status" value="1"/>
</dbReference>
<dbReference type="GO" id="GO:0006227">
    <property type="term" value="P:dUDP biosynthetic process"/>
    <property type="evidence" value="ECO:0007669"/>
    <property type="project" value="TreeGrafter"/>
</dbReference>
<dbReference type="EC" id="2.7.4.9" evidence="2 11"/>
<dbReference type="Gene3D" id="3.40.50.300">
    <property type="entry name" value="P-loop containing nucleotide triphosphate hydrolases"/>
    <property type="match status" value="1"/>
</dbReference>
<evidence type="ECO:0000259" key="12">
    <source>
        <dbReference type="Pfam" id="PF02223"/>
    </source>
</evidence>
<dbReference type="PANTHER" id="PTHR10344">
    <property type="entry name" value="THYMIDYLATE KINASE"/>
    <property type="match status" value="1"/>
</dbReference>
<dbReference type="GO" id="GO:0004798">
    <property type="term" value="F:dTMP kinase activity"/>
    <property type="evidence" value="ECO:0007669"/>
    <property type="project" value="UniProtKB-UniRule"/>
</dbReference>
<name>A0A840FFP9_9SPHN</name>
<keyword evidence="14" id="KW-1185">Reference proteome</keyword>
<comment type="caution">
    <text evidence="11">Lacks conserved residue(s) required for the propagation of feature annotation.</text>
</comment>
<dbReference type="Proteomes" id="UP000529795">
    <property type="component" value="Unassembled WGS sequence"/>
</dbReference>
<evidence type="ECO:0000256" key="2">
    <source>
        <dbReference type="ARBA" id="ARBA00012980"/>
    </source>
</evidence>
<evidence type="ECO:0000313" key="14">
    <source>
        <dbReference type="Proteomes" id="UP000529795"/>
    </source>
</evidence>
<dbReference type="GO" id="GO:0006235">
    <property type="term" value="P:dTTP biosynthetic process"/>
    <property type="evidence" value="ECO:0007669"/>
    <property type="project" value="UniProtKB-UniRule"/>
</dbReference>
<gene>
    <name evidence="11" type="primary">tmk</name>
    <name evidence="13" type="ORF">GGQ80_000061</name>
</gene>
<accession>A0A840FFP9</accession>
<reference evidence="13 14" key="1">
    <citation type="submission" date="2020-08" db="EMBL/GenBank/DDBJ databases">
        <title>Genomic Encyclopedia of Type Strains, Phase IV (KMG-IV): sequencing the most valuable type-strain genomes for metagenomic binning, comparative biology and taxonomic classification.</title>
        <authorList>
            <person name="Goeker M."/>
        </authorList>
    </citation>
    <scope>NUCLEOTIDE SEQUENCE [LARGE SCALE GENOMIC DNA]</scope>
    <source>
        <strain evidence="13 14">YC6723</strain>
    </source>
</reference>
<dbReference type="InterPro" id="IPR039430">
    <property type="entry name" value="Thymidylate_kin-like_dom"/>
</dbReference>
<dbReference type="SUPFAM" id="SSF52540">
    <property type="entry name" value="P-loop containing nucleoside triphosphate hydrolases"/>
    <property type="match status" value="1"/>
</dbReference>
<evidence type="ECO:0000256" key="9">
    <source>
        <dbReference type="ARBA" id="ARBA00029962"/>
    </source>
</evidence>
<dbReference type="AlphaFoldDB" id="A0A840FFP9"/>
<dbReference type="PANTHER" id="PTHR10344:SF4">
    <property type="entry name" value="UMP-CMP KINASE 2, MITOCHONDRIAL"/>
    <property type="match status" value="1"/>
</dbReference>
<evidence type="ECO:0000256" key="3">
    <source>
        <dbReference type="ARBA" id="ARBA00017144"/>
    </source>
</evidence>
<evidence type="ECO:0000313" key="13">
    <source>
        <dbReference type="EMBL" id="MBB4152185.1"/>
    </source>
</evidence>
<dbReference type="EMBL" id="JACIEV010000001">
    <property type="protein sequence ID" value="MBB4152185.1"/>
    <property type="molecule type" value="Genomic_DNA"/>
</dbReference>
<proteinExistence type="inferred from homology"/>
<dbReference type="InterPro" id="IPR018094">
    <property type="entry name" value="Thymidylate_kinase"/>
</dbReference>
<dbReference type="GO" id="GO:0006233">
    <property type="term" value="P:dTDP biosynthetic process"/>
    <property type="evidence" value="ECO:0007669"/>
    <property type="project" value="InterPro"/>
</dbReference>
<evidence type="ECO:0000256" key="1">
    <source>
        <dbReference type="ARBA" id="ARBA00009776"/>
    </source>
</evidence>
<comment type="similarity">
    <text evidence="1 11">Belongs to the thymidylate kinase family.</text>
</comment>
<evidence type="ECO:0000256" key="4">
    <source>
        <dbReference type="ARBA" id="ARBA00022679"/>
    </source>
</evidence>
<evidence type="ECO:0000256" key="5">
    <source>
        <dbReference type="ARBA" id="ARBA00022727"/>
    </source>
</evidence>
<keyword evidence="6 11" id="KW-0547">Nucleotide-binding</keyword>
<dbReference type="GO" id="GO:0005829">
    <property type="term" value="C:cytosol"/>
    <property type="evidence" value="ECO:0007669"/>
    <property type="project" value="TreeGrafter"/>
</dbReference>